<protein>
    <submittedName>
        <fullName evidence="1">ACT domain-containing protein</fullName>
    </submittedName>
</protein>
<sequence length="86" mass="9645">MKQTLIVETAPGPDVLARVTMLLARGNLSIAGMDAERQDARFHLRLTLVAEREQQVERFIRQAEKLVDVYAVAPPTEKSVRMKAAK</sequence>
<organism evidence="1">
    <name type="scientific">Sporolactobacillus sp. Y61</name>
    <dbReference type="NCBI Taxonomy" id="3160863"/>
    <lineage>
        <taxon>Bacteria</taxon>
        <taxon>Bacillati</taxon>
        <taxon>Bacillota</taxon>
        <taxon>Bacilli</taxon>
        <taxon>Bacillales</taxon>
        <taxon>Sporolactobacillaceae</taxon>
        <taxon>Sporolactobacillus</taxon>
    </lineage>
</organism>
<accession>A0AAU8IJL3</accession>
<dbReference type="EMBL" id="CP159510">
    <property type="protein sequence ID" value="XCJ18157.1"/>
    <property type="molecule type" value="Genomic_DNA"/>
</dbReference>
<gene>
    <name evidence="1" type="ORF">ABNN70_06860</name>
</gene>
<dbReference type="Gene3D" id="3.30.70.260">
    <property type="match status" value="1"/>
</dbReference>
<reference evidence="1" key="1">
    <citation type="submission" date="2024-06" db="EMBL/GenBank/DDBJ databases">
        <authorList>
            <person name="Fan A."/>
            <person name="Zhang F.Y."/>
            <person name="Zhang L."/>
        </authorList>
    </citation>
    <scope>NUCLEOTIDE SEQUENCE</scope>
    <source>
        <strain evidence="1">Y61</strain>
    </source>
</reference>
<evidence type="ECO:0000313" key="1">
    <source>
        <dbReference type="EMBL" id="XCJ18157.1"/>
    </source>
</evidence>
<dbReference type="SUPFAM" id="SSF55021">
    <property type="entry name" value="ACT-like"/>
    <property type="match status" value="1"/>
</dbReference>
<dbReference type="InterPro" id="IPR045865">
    <property type="entry name" value="ACT-like_dom_sf"/>
</dbReference>
<dbReference type="RefSeq" id="WP_129930572.1">
    <property type="nucleotide sequence ID" value="NZ_CP159510.1"/>
</dbReference>
<name>A0AAU8IJL3_9BACL</name>
<proteinExistence type="predicted"/>
<dbReference type="AlphaFoldDB" id="A0AAU8IJL3"/>
<dbReference type="Pfam" id="PF13710">
    <property type="entry name" value="ACT_5"/>
    <property type="match status" value="1"/>
</dbReference>